<dbReference type="PANTHER" id="PTHR11012">
    <property type="entry name" value="PROTEIN KINASE-LIKE DOMAIN-CONTAINING"/>
    <property type="match status" value="1"/>
</dbReference>
<dbReference type="Pfam" id="PF02958">
    <property type="entry name" value="EcKL"/>
    <property type="match status" value="1"/>
</dbReference>
<dbReference type="InterPro" id="IPR004119">
    <property type="entry name" value="EcKL"/>
</dbReference>
<dbReference type="InterPro" id="IPR011009">
    <property type="entry name" value="Kinase-like_dom_sf"/>
</dbReference>
<dbReference type="EMBL" id="JAACXV010000175">
    <property type="protein sequence ID" value="KAF7282397.1"/>
    <property type="molecule type" value="Genomic_DNA"/>
</dbReference>
<dbReference type="InterPro" id="IPR015897">
    <property type="entry name" value="CHK_kinase-like"/>
</dbReference>
<evidence type="ECO:0000313" key="2">
    <source>
        <dbReference type="EMBL" id="KAF7282397.1"/>
    </source>
</evidence>
<sequence length="411" mass="46937">MSTPKYKIKDLEAVLQVDGELKNVRVTRLSPPGENYLSVVLGIEADVDKDGRVVKKNAVAKCIPPGERKFVHFHEHSMKNEIRWYTDIVPLFREFAREHGLSGDLFPAYWGSRIGEGPTPDPDCVLLLENLKPEGYDNDDRYVGCDLVTSKAVLKTLALFHAIPLGLKYRSPARFKVFRDYIDNCKFPDMDPPPEHHLEDGEDAYATPEKAFVEAVNNILECRPYLDKLIPYVSQPIGPPDCNTIGDEPWSTVSHNDVWVNNIMIKRRNDGEEPLIKLVDFQMCGYKSFALDVVFFLLTSVINDVLRESFDDLIRHYYEELTKNLATFKVDLDLTYDKYLEELEQAARSSEIAHSLVFSNIVFGEKGTGVDIAVEEFNPMVHMTKMIQNMGENQREKIVLIASECAKRNWL</sequence>
<dbReference type="SUPFAM" id="SSF56112">
    <property type="entry name" value="Protein kinase-like (PK-like)"/>
    <property type="match status" value="1"/>
</dbReference>
<protein>
    <recommendedName>
        <fullName evidence="1">CHK kinase-like domain-containing protein</fullName>
    </recommendedName>
</protein>
<dbReference type="PANTHER" id="PTHR11012:SF55">
    <property type="entry name" value="BHLH DOMAIN-CONTAINING PROTEIN"/>
    <property type="match status" value="1"/>
</dbReference>
<comment type="caution">
    <text evidence="2">The sequence shown here is derived from an EMBL/GenBank/DDBJ whole genome shotgun (WGS) entry which is preliminary data.</text>
</comment>
<keyword evidence="3" id="KW-1185">Reference proteome</keyword>
<reference evidence="2" key="1">
    <citation type="submission" date="2020-08" db="EMBL/GenBank/DDBJ databases">
        <title>Genome sequencing and assembly of the red palm weevil Rhynchophorus ferrugineus.</title>
        <authorList>
            <person name="Dias G.B."/>
            <person name="Bergman C.M."/>
            <person name="Manee M."/>
        </authorList>
    </citation>
    <scope>NUCLEOTIDE SEQUENCE</scope>
    <source>
        <strain evidence="2">AA-2017</strain>
        <tissue evidence="2">Whole larva</tissue>
    </source>
</reference>
<evidence type="ECO:0000313" key="3">
    <source>
        <dbReference type="Proteomes" id="UP000625711"/>
    </source>
</evidence>
<dbReference type="SMART" id="SM00587">
    <property type="entry name" value="CHK"/>
    <property type="match status" value="1"/>
</dbReference>
<feature type="domain" description="CHK kinase-like" evidence="1">
    <location>
        <begin position="126"/>
        <end position="327"/>
    </location>
</feature>
<proteinExistence type="predicted"/>
<dbReference type="Gene3D" id="3.90.1200.10">
    <property type="match status" value="1"/>
</dbReference>
<name>A0A834IP23_RHYFE</name>
<dbReference type="Proteomes" id="UP000625711">
    <property type="component" value="Unassembled WGS sequence"/>
</dbReference>
<accession>A0A834IP23</accession>
<organism evidence="2 3">
    <name type="scientific">Rhynchophorus ferrugineus</name>
    <name type="common">Red palm weevil</name>
    <name type="synonym">Curculio ferrugineus</name>
    <dbReference type="NCBI Taxonomy" id="354439"/>
    <lineage>
        <taxon>Eukaryota</taxon>
        <taxon>Metazoa</taxon>
        <taxon>Ecdysozoa</taxon>
        <taxon>Arthropoda</taxon>
        <taxon>Hexapoda</taxon>
        <taxon>Insecta</taxon>
        <taxon>Pterygota</taxon>
        <taxon>Neoptera</taxon>
        <taxon>Endopterygota</taxon>
        <taxon>Coleoptera</taxon>
        <taxon>Polyphaga</taxon>
        <taxon>Cucujiformia</taxon>
        <taxon>Curculionidae</taxon>
        <taxon>Dryophthorinae</taxon>
        <taxon>Rhynchophorus</taxon>
    </lineage>
</organism>
<gene>
    <name evidence="2" type="ORF">GWI33_002711</name>
</gene>
<dbReference type="AlphaFoldDB" id="A0A834IP23"/>
<dbReference type="OrthoDB" id="191037at2759"/>
<evidence type="ECO:0000259" key="1">
    <source>
        <dbReference type="SMART" id="SM00587"/>
    </source>
</evidence>